<evidence type="ECO:0000313" key="2">
    <source>
        <dbReference type="EMBL" id="OAA66446.1"/>
    </source>
</evidence>
<dbReference type="AlphaFoldDB" id="A0A167YLJ9"/>
<accession>A0A167YLJ9</accession>
<keyword evidence="3" id="KW-1185">Reference proteome</keyword>
<dbReference type="OrthoDB" id="5232189at2759"/>
<comment type="caution">
    <text evidence="2">The sequence shown here is derived from an EMBL/GenBank/DDBJ whole genome shotgun (WGS) entry which is preliminary data.</text>
</comment>
<sequence>MHRRERRCSPSRRRYHDRLSGAVSAVDTCLYELAKLGRSGQWILHHEDLYHATHDTRPHSRHLDKEVPIKGLTYHEAPIKDWGMIWAGKGPTPDFTNVAFWETKRDELEKKLEQVKAGLVQPRFTSKELQTLESLELQWVLHHEELYHPVIDTRPQTRMAETSVVIRDSTFKGDTRVLGDGILYDYELTWAGNGRQPDFNDFLYWRNKASDLLNKTHQVEDGLVQPNFTPEELRALEAMERNQDHYFGQCARREKPSVVDTPESRAASAELRSAKVMVQALLMSLWTDGYPGQWVLYHQNLYIPEIDMRSRDRDRDEEDTERHVLIPGLDGMCYDGGGPLPDFEDIAYWEEKKAELQKKRAEIAAGKIEHHFTRGELMSIELVESAAMERHRRIGEAHRCMTGGGADQITSSIDAWLGTNPGEGRPPSPPPPPLTLQGHSQHSQVQSRRQQPSARSRDSNIYYHHKSPEAVPKRQHQHQ</sequence>
<feature type="compositionally biased region" description="Low complexity" evidence="1">
    <location>
        <begin position="437"/>
        <end position="454"/>
    </location>
</feature>
<evidence type="ECO:0000313" key="3">
    <source>
        <dbReference type="Proteomes" id="UP000076874"/>
    </source>
</evidence>
<proteinExistence type="predicted"/>
<dbReference type="Proteomes" id="UP000076874">
    <property type="component" value="Unassembled WGS sequence"/>
</dbReference>
<reference evidence="2 3" key="1">
    <citation type="journal article" date="2016" name="Genome Biol. Evol.">
        <title>Divergent and convergent evolution of fungal pathogenicity.</title>
        <authorList>
            <person name="Shang Y."/>
            <person name="Xiao G."/>
            <person name="Zheng P."/>
            <person name="Cen K."/>
            <person name="Zhan S."/>
            <person name="Wang C."/>
        </authorList>
    </citation>
    <scope>NUCLEOTIDE SEQUENCE [LARGE SCALE GENOMIC DNA]</scope>
    <source>
        <strain evidence="2 3">RCEF 264</strain>
    </source>
</reference>
<organism evidence="2 3">
    <name type="scientific">Niveomyces insectorum RCEF 264</name>
    <dbReference type="NCBI Taxonomy" id="1081102"/>
    <lineage>
        <taxon>Eukaryota</taxon>
        <taxon>Fungi</taxon>
        <taxon>Dikarya</taxon>
        <taxon>Ascomycota</taxon>
        <taxon>Pezizomycotina</taxon>
        <taxon>Sordariomycetes</taxon>
        <taxon>Hypocreomycetidae</taxon>
        <taxon>Hypocreales</taxon>
        <taxon>Cordycipitaceae</taxon>
        <taxon>Niveomyces</taxon>
    </lineage>
</organism>
<protein>
    <submittedName>
        <fullName evidence="2">Uncharacterized protein</fullName>
    </submittedName>
</protein>
<feature type="region of interest" description="Disordered" evidence="1">
    <location>
        <begin position="414"/>
        <end position="479"/>
    </location>
</feature>
<name>A0A167YLJ9_9HYPO</name>
<feature type="compositionally biased region" description="Pro residues" evidence="1">
    <location>
        <begin position="424"/>
        <end position="434"/>
    </location>
</feature>
<evidence type="ECO:0000256" key="1">
    <source>
        <dbReference type="SAM" id="MobiDB-lite"/>
    </source>
</evidence>
<gene>
    <name evidence="2" type="ORF">SPI_01022</name>
</gene>
<dbReference type="EMBL" id="AZHD01000002">
    <property type="protein sequence ID" value="OAA66446.1"/>
    <property type="molecule type" value="Genomic_DNA"/>
</dbReference>